<keyword evidence="2" id="KW-1185">Reference proteome</keyword>
<sequence length="251" mass="28708">MNDLITDTHKITAVVPGQTERDLLKSVYGSNRPMYGDLVLDTKNNVLYAVLGNSLQDNNKTIWCVSWDENAPHYGARGYPLVKNLEFKETLDTHVLVDKMTAFAKAGHAHAMFWLGWWYEGVNHPKSTWYYIASMRADNEEHRWVFERLYGDTHYGAMCENVEYPSLEYLSEISEFNDFKVSLNWSEAIEKAEAAIHKPATEEQYADAAAALQQNPNASISDICESFAITQQGFNAYRHQTKRIVKVTKAR</sequence>
<dbReference type="RefSeq" id="WP_133621439.1">
    <property type="nucleotide sequence ID" value="NZ_SNZE01000030.1"/>
</dbReference>
<protein>
    <submittedName>
        <fullName evidence="1">Uncharacterized protein</fullName>
    </submittedName>
</protein>
<evidence type="ECO:0000313" key="2">
    <source>
        <dbReference type="Proteomes" id="UP000294480"/>
    </source>
</evidence>
<dbReference type="Proteomes" id="UP000294480">
    <property type="component" value="Unassembled WGS sequence"/>
</dbReference>
<gene>
    <name evidence="1" type="ORF">DFR44_13013</name>
</gene>
<organism evidence="1 2">
    <name type="scientific">Hydromonas duriensis</name>
    <dbReference type="NCBI Taxonomy" id="1527608"/>
    <lineage>
        <taxon>Bacteria</taxon>
        <taxon>Pseudomonadati</taxon>
        <taxon>Pseudomonadota</taxon>
        <taxon>Betaproteobacteria</taxon>
        <taxon>Burkholderiales</taxon>
        <taxon>Burkholderiaceae</taxon>
        <taxon>Hydromonas</taxon>
    </lineage>
</organism>
<dbReference type="AlphaFoldDB" id="A0A4R6Y4T3"/>
<comment type="caution">
    <text evidence="1">The sequence shown here is derived from an EMBL/GenBank/DDBJ whole genome shotgun (WGS) entry which is preliminary data.</text>
</comment>
<reference evidence="1 2" key="1">
    <citation type="submission" date="2019-03" db="EMBL/GenBank/DDBJ databases">
        <title>Genomic Encyclopedia of Type Strains, Phase IV (KMG-IV): sequencing the most valuable type-strain genomes for metagenomic binning, comparative biology and taxonomic classification.</title>
        <authorList>
            <person name="Goeker M."/>
        </authorList>
    </citation>
    <scope>NUCLEOTIDE SEQUENCE [LARGE SCALE GENOMIC DNA]</scope>
    <source>
        <strain evidence="1 2">DSM 102852</strain>
    </source>
</reference>
<evidence type="ECO:0000313" key="1">
    <source>
        <dbReference type="EMBL" id="TDR28944.1"/>
    </source>
</evidence>
<name>A0A4R6Y4T3_9BURK</name>
<accession>A0A4R6Y4T3</accession>
<proteinExistence type="predicted"/>
<dbReference type="EMBL" id="SNZE01000030">
    <property type="protein sequence ID" value="TDR28944.1"/>
    <property type="molecule type" value="Genomic_DNA"/>
</dbReference>